<reference evidence="1 2" key="1">
    <citation type="journal article" date="2019" name="Nat. Ecol. Evol.">
        <title>Megaphylogeny resolves global patterns of mushroom evolution.</title>
        <authorList>
            <person name="Varga T."/>
            <person name="Krizsan K."/>
            <person name="Foldi C."/>
            <person name="Dima B."/>
            <person name="Sanchez-Garcia M."/>
            <person name="Sanchez-Ramirez S."/>
            <person name="Szollosi G.J."/>
            <person name="Szarkandi J.G."/>
            <person name="Papp V."/>
            <person name="Albert L."/>
            <person name="Andreopoulos W."/>
            <person name="Angelini C."/>
            <person name="Antonin V."/>
            <person name="Barry K.W."/>
            <person name="Bougher N.L."/>
            <person name="Buchanan P."/>
            <person name="Buyck B."/>
            <person name="Bense V."/>
            <person name="Catcheside P."/>
            <person name="Chovatia M."/>
            <person name="Cooper J."/>
            <person name="Damon W."/>
            <person name="Desjardin D."/>
            <person name="Finy P."/>
            <person name="Geml J."/>
            <person name="Haridas S."/>
            <person name="Hughes K."/>
            <person name="Justo A."/>
            <person name="Karasinski D."/>
            <person name="Kautmanova I."/>
            <person name="Kiss B."/>
            <person name="Kocsube S."/>
            <person name="Kotiranta H."/>
            <person name="LaButti K.M."/>
            <person name="Lechner B.E."/>
            <person name="Liimatainen K."/>
            <person name="Lipzen A."/>
            <person name="Lukacs Z."/>
            <person name="Mihaltcheva S."/>
            <person name="Morgado L.N."/>
            <person name="Niskanen T."/>
            <person name="Noordeloos M.E."/>
            <person name="Ohm R.A."/>
            <person name="Ortiz-Santana B."/>
            <person name="Ovrebo C."/>
            <person name="Racz N."/>
            <person name="Riley R."/>
            <person name="Savchenko A."/>
            <person name="Shiryaev A."/>
            <person name="Soop K."/>
            <person name="Spirin V."/>
            <person name="Szebenyi C."/>
            <person name="Tomsovsky M."/>
            <person name="Tulloss R.E."/>
            <person name="Uehling J."/>
            <person name="Grigoriev I.V."/>
            <person name="Vagvolgyi C."/>
            <person name="Papp T."/>
            <person name="Martin F.M."/>
            <person name="Miettinen O."/>
            <person name="Hibbett D.S."/>
            <person name="Nagy L.G."/>
        </authorList>
    </citation>
    <scope>NUCLEOTIDE SEQUENCE [LARGE SCALE GENOMIC DNA]</scope>
    <source>
        <strain evidence="1 2">NL-1719</strain>
    </source>
</reference>
<sequence>MTGPPSPEALYHAISQAPDSANISQTNLAAEEVEDEQLDLPTDPPALIVDHSVKLIHFILGCSVLLPWNVMITATPFFLSRVTGSPFQAAFGSYLSTSFTLSNFTFLAHATATAKQVSPSRQTRWTILLIAVLTLLLTLSTYVVVHPSLFFTFVILNGAIQAAAGSYLQTSVIAVASLFGPQAVQAMMFGQGAVAVAVSGVQVLSAAGSVWGVPADSISTWVTDGKAEERSAFIFFGLSTVYLVMSAVAHHSLTKLPAYKTIAAPLEQHNVKGDSLADVDANADERRVLVSAGRKDSESWDEQKARLFRVARGNVIYEIAVSCVFMVTLSVFPPITTSIRPVNPGFHPLLFSAVHFLVFNIGDFLGRYLCAFPSLLIWSGRRLLTLSLSRTLFIPLFLMCNIQRLDPVPAPIHPLSPVSSLVRAAITTTSISLPGPIINSDFLFMALLCLFGVSNGYVSSLCMMSVASIEHNPFLRNRQITAGAKKAREDVDVSATVASFCLVGGLVIGSAASFAVRAAVCDCNPFIA</sequence>
<accession>A0ACD3B4M3</accession>
<evidence type="ECO:0000313" key="1">
    <source>
        <dbReference type="EMBL" id="TFK73018.1"/>
    </source>
</evidence>
<name>A0ACD3B4M3_9AGAR</name>
<organism evidence="1 2">
    <name type="scientific">Pluteus cervinus</name>
    <dbReference type="NCBI Taxonomy" id="181527"/>
    <lineage>
        <taxon>Eukaryota</taxon>
        <taxon>Fungi</taxon>
        <taxon>Dikarya</taxon>
        <taxon>Basidiomycota</taxon>
        <taxon>Agaricomycotina</taxon>
        <taxon>Agaricomycetes</taxon>
        <taxon>Agaricomycetidae</taxon>
        <taxon>Agaricales</taxon>
        <taxon>Pluteineae</taxon>
        <taxon>Pluteaceae</taxon>
        <taxon>Pluteus</taxon>
    </lineage>
</organism>
<protein>
    <submittedName>
        <fullName evidence="1">Uncharacterized protein</fullName>
    </submittedName>
</protein>
<proteinExistence type="predicted"/>
<evidence type="ECO:0000313" key="2">
    <source>
        <dbReference type="Proteomes" id="UP000308600"/>
    </source>
</evidence>
<keyword evidence="2" id="KW-1185">Reference proteome</keyword>
<dbReference type="EMBL" id="ML208279">
    <property type="protein sequence ID" value="TFK73018.1"/>
    <property type="molecule type" value="Genomic_DNA"/>
</dbReference>
<gene>
    <name evidence="1" type="ORF">BDN72DRAFT_956818</name>
</gene>
<dbReference type="Proteomes" id="UP000308600">
    <property type="component" value="Unassembled WGS sequence"/>
</dbReference>